<comment type="similarity">
    <text evidence="1">Belongs to the TRL1 family.</text>
</comment>
<feature type="domain" description="T4 RNA ligase 1-like N-terminal" evidence="6">
    <location>
        <begin position="79"/>
        <end position="304"/>
    </location>
</feature>
<keyword evidence="8" id="KW-1185">Reference proteome</keyword>
<dbReference type="GO" id="GO:0008081">
    <property type="term" value="F:phosphoric diester hydrolase activity"/>
    <property type="evidence" value="ECO:0007669"/>
    <property type="project" value="InterPro"/>
</dbReference>
<evidence type="ECO:0000313" key="8">
    <source>
        <dbReference type="Proteomes" id="UP000789831"/>
    </source>
</evidence>
<evidence type="ECO:0000259" key="6">
    <source>
        <dbReference type="Pfam" id="PF09511"/>
    </source>
</evidence>
<keyword evidence="1" id="KW-0436">Ligase</keyword>
<dbReference type="SUPFAM" id="SSF52540">
    <property type="entry name" value="P-loop containing nucleoside triphosphate hydrolases"/>
    <property type="match status" value="1"/>
</dbReference>
<dbReference type="EC" id="6.5.1.3" evidence="1"/>
<gene>
    <name evidence="7" type="ORF">AGERDE_LOCUS5877</name>
</gene>
<dbReference type="AlphaFoldDB" id="A0A9N9ANG6"/>
<dbReference type="GO" id="GO:0005634">
    <property type="term" value="C:nucleus"/>
    <property type="evidence" value="ECO:0007669"/>
    <property type="project" value="TreeGrafter"/>
</dbReference>
<sequence>MSDVDFPTYIPGPQERQKTHELVKNLQAMSEQKITRNKYMRRGKPAKRTDYVTPISGTVISSWKMNEWDYKKGLVPTMARGLFTRKDNNQYEIVIRGYNKFFNIGEMESTKWENIYRNTEGPYEVTIKENGCIIFISGLPKGEIIVTSKHSHGARTDVPVSHAQKGEQWLERHLENVGKTKEDLANYLYEHNLTAIAELCDDNFEEHVLPYPLDKSGLYLHGVNYNTIDLQTWSSNKVTAFAKYWGFITTKYYIKETAEEVKRFTDDVKEQRLLDGRPIEGFVVRCKREHQDFFFKIKYDEPYLMYREWRELTKAILANKKPRSTYTLSRYYADWVKEKLKTDPELFKDYSKGLGIIKVRDMFLEEWTSRGDSEKSPKEEIPKIPKEERRMFKKTLLVPVATIGCGKTAVSLILGKLFNFGHIQNDDMVGKKARYKFHEAIKSKFESHDVVIADRNNHLTELRKTLIEAVKTVYPNIQVVALYWNHSEHNLNEVFEATSKRVISRGKAHQSLTPENPSFEHIIWKFLKDFQPLDSNNGVDDQFDVVIDLDPLNDIQSTLDTIFNELSSILGIEIPDEHYVEKAINYALEYQPTVKKNVILQEKRKTANRKSSSKKSQKFAEDSSAARRKKPPLYYGIAVELDVKDYLKNLPELDNNTLFETLQRNQRIRREHHVTLIHATELRKSGSQEFQELWEEYRNMVDNDYKTYKVELYIDKIIYNSQLMALVVREIDPPEITSINKIPHITVGTVSDKVKAAEANRMLESALLGVNGKGKGQSDIQIIQLEKDLHVCGTIREFY</sequence>
<reference evidence="7" key="1">
    <citation type="submission" date="2021-06" db="EMBL/GenBank/DDBJ databases">
        <authorList>
            <person name="Kallberg Y."/>
            <person name="Tangrot J."/>
            <person name="Rosling A."/>
        </authorList>
    </citation>
    <scope>NUCLEOTIDE SEQUENCE</scope>
    <source>
        <strain evidence="7">MT106</strain>
    </source>
</reference>
<organism evidence="7 8">
    <name type="scientific">Ambispora gerdemannii</name>
    <dbReference type="NCBI Taxonomy" id="144530"/>
    <lineage>
        <taxon>Eukaryota</taxon>
        <taxon>Fungi</taxon>
        <taxon>Fungi incertae sedis</taxon>
        <taxon>Mucoromycota</taxon>
        <taxon>Glomeromycotina</taxon>
        <taxon>Glomeromycetes</taxon>
        <taxon>Archaeosporales</taxon>
        <taxon>Ambisporaceae</taxon>
        <taxon>Ambispora</taxon>
    </lineage>
</organism>
<keyword evidence="1" id="KW-0819">tRNA processing</keyword>
<comment type="caution">
    <text evidence="7">The sequence shown here is derived from an EMBL/GenBank/DDBJ whole genome shotgun (WGS) entry which is preliminary data.</text>
</comment>
<name>A0A9N9ANG6_9GLOM</name>
<dbReference type="GO" id="GO:0005524">
    <property type="term" value="F:ATP binding"/>
    <property type="evidence" value="ECO:0007669"/>
    <property type="project" value="UniProtKB-UniRule"/>
</dbReference>
<dbReference type="GO" id="GO:0006388">
    <property type="term" value="P:tRNA splicing, via endonucleolytic cleavage and ligation"/>
    <property type="evidence" value="ECO:0007669"/>
    <property type="project" value="UniProtKB-UniRule"/>
</dbReference>
<dbReference type="Gene3D" id="3.40.50.300">
    <property type="entry name" value="P-loop containing nucleotide triphosphate hydrolases"/>
    <property type="match status" value="1"/>
</dbReference>
<feature type="domain" description="tRNA ligase kinase" evidence="5">
    <location>
        <begin position="396"/>
        <end position="551"/>
    </location>
</feature>
<evidence type="ECO:0000259" key="5">
    <source>
        <dbReference type="Pfam" id="PF08303"/>
    </source>
</evidence>
<dbReference type="InterPro" id="IPR015965">
    <property type="entry name" value="tRNA_lig_PDEase"/>
</dbReference>
<evidence type="ECO:0000256" key="1">
    <source>
        <dbReference type="PIRNR" id="PIRNR019634"/>
    </source>
</evidence>
<dbReference type="PANTHER" id="PTHR32004">
    <property type="entry name" value="TRNA LIGASE"/>
    <property type="match status" value="1"/>
</dbReference>
<dbReference type="InterPro" id="IPR012387">
    <property type="entry name" value="Trl1_fun"/>
</dbReference>
<feature type="compositionally biased region" description="Basic residues" evidence="3">
    <location>
        <begin position="606"/>
        <end position="617"/>
    </location>
</feature>
<evidence type="ECO:0000256" key="3">
    <source>
        <dbReference type="SAM" id="MobiDB-lite"/>
    </source>
</evidence>
<feature type="domain" description="tRNA ligase phosphodiesterase" evidence="4">
    <location>
        <begin position="561"/>
        <end position="796"/>
    </location>
</feature>
<protein>
    <recommendedName>
        <fullName evidence="1">tRNA ligase</fullName>
        <ecNumber evidence="1">6.5.1.3</ecNumber>
    </recommendedName>
</protein>
<dbReference type="PIRSF" id="PIRSF019634">
    <property type="entry name" value="tRNA_lig_yeast"/>
    <property type="match status" value="1"/>
</dbReference>
<dbReference type="InterPro" id="IPR015966">
    <property type="entry name" value="tRNA_lig_kin_fungi"/>
</dbReference>
<dbReference type="OrthoDB" id="276239at2759"/>
<feature type="active site" description="N6-AMP-lysine intermediate" evidence="2">
    <location>
        <position position="128"/>
    </location>
</feature>
<accession>A0A9N9ANG6</accession>
<proteinExistence type="inferred from homology"/>
<dbReference type="Pfam" id="PF08303">
    <property type="entry name" value="tRNA_lig_kinase"/>
    <property type="match status" value="1"/>
</dbReference>
<dbReference type="InterPro" id="IPR027417">
    <property type="entry name" value="P-loop_NTPase"/>
</dbReference>
<evidence type="ECO:0000256" key="2">
    <source>
        <dbReference type="PIRSR" id="PIRSR019634-50"/>
    </source>
</evidence>
<dbReference type="PANTHER" id="PTHR32004:SF1">
    <property type="entry name" value="TRNA LIGASE"/>
    <property type="match status" value="1"/>
</dbReference>
<dbReference type="Proteomes" id="UP000789831">
    <property type="component" value="Unassembled WGS sequence"/>
</dbReference>
<feature type="region of interest" description="Disordered" evidence="3">
    <location>
        <begin position="601"/>
        <end position="625"/>
    </location>
</feature>
<evidence type="ECO:0000259" key="4">
    <source>
        <dbReference type="Pfam" id="PF08302"/>
    </source>
</evidence>
<dbReference type="InterPro" id="IPR019039">
    <property type="entry name" value="T4-Rnl1-like_N"/>
</dbReference>
<dbReference type="GO" id="GO:0003972">
    <property type="term" value="F:RNA ligase (ATP) activity"/>
    <property type="evidence" value="ECO:0007669"/>
    <property type="project" value="UniProtKB-UniRule"/>
</dbReference>
<dbReference type="GO" id="GO:0051730">
    <property type="term" value="F:GTP-dependent polyribonucleotide 5'-hydroxyl-kinase activity"/>
    <property type="evidence" value="ECO:0007669"/>
    <property type="project" value="InterPro"/>
</dbReference>
<dbReference type="EMBL" id="CAJVPL010000850">
    <property type="protein sequence ID" value="CAG8534566.1"/>
    <property type="molecule type" value="Genomic_DNA"/>
</dbReference>
<comment type="catalytic activity">
    <reaction evidence="1">
        <text>ATP + (ribonucleotide)n-3'-hydroxyl + 5'-phospho-(ribonucleotide)m = (ribonucleotide)n+m + AMP + diphosphate.</text>
        <dbReference type="EC" id="6.5.1.3"/>
    </reaction>
</comment>
<dbReference type="Pfam" id="PF08302">
    <property type="entry name" value="tRNA_lig_CPD"/>
    <property type="match status" value="1"/>
</dbReference>
<dbReference type="Pfam" id="PF09511">
    <property type="entry name" value="RNA_lig_T4_1"/>
    <property type="match status" value="1"/>
</dbReference>
<evidence type="ECO:0000313" key="7">
    <source>
        <dbReference type="EMBL" id="CAG8534566.1"/>
    </source>
</evidence>